<evidence type="ECO:0000256" key="4">
    <source>
        <dbReference type="ARBA" id="ARBA00022490"/>
    </source>
</evidence>
<sequence>MAPSVLYYCPCDHVGPSAGPSSASSSSSATTAASTTAAATAASTSATTLQFSLQHPPSVPSTSSAAAYAFHPLESLYFCDECDQIRCSRCVAVDIAAYYCPNCLFEVPHASVKQSRNLCARNCFLCPSCTHTLSVVATDIDDDEAAGIPLTSPDASMGRPPYFLQCPFCLWDSKGVGLTFEKPTGLGRQLDKLEQSAPDLLELYHLRDHFDPFITAQTDAAQAAAALAQGRQVSAAAAAGKSGSGSSSSAAAMAGTKSRASGNASSLAASAALQKSKLLRDIPQLASGRYLTGVAEKPRPHRREEKEELKPYDAFTSWTSGRTPGQYKGVLGRREESRYDYLASFAGSDARISTLQQRWTSPWDQPVRSADLPPTRVALRCKQSKRCPTCRHIIIKPDLKAESRRFKIKLVAFNYVPEIELELAAIQPYLQPAGAGGSSVVGAAGSRLSRRTSMLGISSGSSSLRRRPISMLGGGVGGGSGIGGGGSGSGSSLSTSSLGHDLVDEEALQAGKTYVFEATFTNPLDDAMRIKLGLPRTPPTPPVPHSSTATPIMPELEATQDEQKERANEAAMASRANWSVSPSTTSFGIHAYNEVWDLDEDDLLGDSGAKEGSSEDEVEEEEDDDEHEDEEEDGGMRTRRKKKYSSSSGIVRRKGHTTTIAFDVTLGKEIKEGTELQHPVLVTYTPHPESSGGGGGGDKVETAGSPFTFWTVLRFGRVGKKVDVAAMKRATLEKRRSVLGLSSASSSPLPSSTAGGSSPTIPASAAMGPGGERASRTGSMRGLEAVREGARDSVPEVEEE</sequence>
<comment type="similarity">
    <text evidence="11">Belongs to the dynactin subunit 4 family.</text>
</comment>
<feature type="region of interest" description="Disordered" evidence="14">
    <location>
        <begin position="602"/>
        <end position="650"/>
    </location>
</feature>
<dbReference type="PANTHER" id="PTHR13034">
    <property type="entry name" value="DYNACTIN P62 SUBUNIT"/>
    <property type="match status" value="1"/>
</dbReference>
<keyword evidence="7" id="KW-0832">Ubl conjugation</keyword>
<keyword evidence="6" id="KW-0597">Phosphoprotein</keyword>
<evidence type="ECO:0000256" key="9">
    <source>
        <dbReference type="ARBA" id="ARBA00023054"/>
    </source>
</evidence>
<evidence type="ECO:0000256" key="3">
    <source>
        <dbReference type="ARBA" id="ARBA00004657"/>
    </source>
</evidence>
<evidence type="ECO:0000313" key="16">
    <source>
        <dbReference type="Proteomes" id="UP000323386"/>
    </source>
</evidence>
<keyword evidence="9" id="KW-0175">Coiled coil</keyword>
<accession>A0A5C3F3Q8</accession>
<keyword evidence="5" id="KW-1017">Isopeptide bond</keyword>
<keyword evidence="10" id="KW-0206">Cytoskeleton</keyword>
<evidence type="ECO:0000256" key="1">
    <source>
        <dbReference type="ARBA" id="ARBA00004300"/>
    </source>
</evidence>
<proteinExistence type="inferred from homology"/>
<feature type="region of interest" description="Disordered" evidence="14">
    <location>
        <begin position="455"/>
        <end position="498"/>
    </location>
</feature>
<evidence type="ECO:0000256" key="10">
    <source>
        <dbReference type="ARBA" id="ARBA00023212"/>
    </source>
</evidence>
<feature type="compositionally biased region" description="Gly residues" evidence="14">
    <location>
        <begin position="472"/>
        <end position="489"/>
    </location>
</feature>
<comment type="subcellular location">
    <subcellularLocation>
        <location evidence="1">Cytoplasm</location>
        <location evidence="1">Cytoskeleton</location>
        <location evidence="1">Microtubule organizing center</location>
        <location evidence="1">Centrosome</location>
    </subcellularLocation>
    <subcellularLocation>
        <location evidence="2">Cytoplasm</location>
        <location evidence="2">Cytoskeleton</location>
        <location evidence="2">Stress fiber</location>
    </subcellularLocation>
    <subcellularLocation>
        <location evidence="3">Cytoplasm</location>
        <location evidence="3">Myofibril</location>
    </subcellularLocation>
</comment>
<comment type="subunit">
    <text evidence="13">Subunit of dynactin, a multiprotein complex part of a tripartite complex with dynein and a adapter, such as BICDL1, BICD2 or HOOK3. The dynactin complex is built around ACTR1A/ACTB filament and consists of an actin-related filament composed of a shoulder domain, a pointed end and a barbed end. Its length is defined by its flexible shoulder domain. The soulder is composed of 2 DCTN1 subunits, 4 DCTN2 and 2 DCTN3. The 4 DCNT2 (via N-terminus) bind the ACTR1A filament and act as molecular rulers to determine the length. The pointed end is important for binding dynein-dynactin cargo adapters. Consists of 4 subunits: ACTR10, DCNT4, DCTN5 and DCTN6. The barbed end is composed of a CAPZA1:CAPZB heterodimers, which binds ACTR1A/ACTB filament and dynactin and stabilizes dynactin. Interacts with ATP7B, but not ATP7A, in a copper-dependent manner. Interacts with ANK2; this interaction is required for localization at costameres. Interacts with N4BP2L1.</text>
</comment>
<evidence type="ECO:0000256" key="7">
    <source>
        <dbReference type="ARBA" id="ARBA00022843"/>
    </source>
</evidence>
<dbReference type="AlphaFoldDB" id="A0A5C3F3Q8"/>
<evidence type="ECO:0000256" key="6">
    <source>
        <dbReference type="ARBA" id="ARBA00022553"/>
    </source>
</evidence>
<evidence type="ECO:0000256" key="12">
    <source>
        <dbReference type="ARBA" id="ARBA00034864"/>
    </source>
</evidence>
<evidence type="ECO:0000256" key="5">
    <source>
        <dbReference type="ARBA" id="ARBA00022499"/>
    </source>
</evidence>
<reference evidence="15 16" key="1">
    <citation type="submission" date="2018-03" db="EMBL/GenBank/DDBJ databases">
        <authorList>
            <person name="Guldener U."/>
        </authorList>
    </citation>
    <scope>NUCLEOTIDE SEQUENCE [LARGE SCALE GENOMIC DNA]</scope>
    <source>
        <strain evidence="15 16">DAOM196992</strain>
    </source>
</reference>
<feature type="compositionally biased region" description="Low complexity" evidence="14">
    <location>
        <begin position="739"/>
        <end position="760"/>
    </location>
</feature>
<feature type="compositionally biased region" description="Basic and acidic residues" evidence="14">
    <location>
        <begin position="784"/>
        <end position="794"/>
    </location>
</feature>
<dbReference type="OrthoDB" id="283815at2759"/>
<feature type="region of interest" description="Disordered" evidence="14">
    <location>
        <begin position="560"/>
        <end position="584"/>
    </location>
</feature>
<keyword evidence="16" id="KW-1185">Reference proteome</keyword>
<dbReference type="PANTHER" id="PTHR13034:SF2">
    <property type="entry name" value="DYNACTIN SUBUNIT 4"/>
    <property type="match status" value="1"/>
</dbReference>
<dbReference type="InterPro" id="IPR008603">
    <property type="entry name" value="DCTN4"/>
</dbReference>
<evidence type="ECO:0000256" key="11">
    <source>
        <dbReference type="ARBA" id="ARBA00034776"/>
    </source>
</evidence>
<evidence type="ECO:0000256" key="14">
    <source>
        <dbReference type="SAM" id="MobiDB-lite"/>
    </source>
</evidence>
<evidence type="ECO:0000256" key="2">
    <source>
        <dbReference type="ARBA" id="ARBA00004529"/>
    </source>
</evidence>
<evidence type="ECO:0000256" key="8">
    <source>
        <dbReference type="ARBA" id="ARBA00022990"/>
    </source>
</evidence>
<dbReference type="GO" id="GO:0005869">
    <property type="term" value="C:dynactin complex"/>
    <property type="evidence" value="ECO:0007669"/>
    <property type="project" value="InterPro"/>
</dbReference>
<dbReference type="EMBL" id="OOIP01000011">
    <property type="protein sequence ID" value="SPO38740.1"/>
    <property type="molecule type" value="Genomic_DNA"/>
</dbReference>
<evidence type="ECO:0000313" key="15">
    <source>
        <dbReference type="EMBL" id="SPO38740.1"/>
    </source>
</evidence>
<name>A0A5C3F3Q8_9BASI</name>
<protein>
    <recommendedName>
        <fullName evidence="12">Dynactin subunit 4</fullName>
    </recommendedName>
</protein>
<dbReference type="Proteomes" id="UP000323386">
    <property type="component" value="Unassembled WGS sequence"/>
</dbReference>
<keyword evidence="8" id="KW-0007">Acetylation</keyword>
<organism evidence="15 16">
    <name type="scientific">Pseudozyma flocculosa</name>
    <dbReference type="NCBI Taxonomy" id="84751"/>
    <lineage>
        <taxon>Eukaryota</taxon>
        <taxon>Fungi</taxon>
        <taxon>Dikarya</taxon>
        <taxon>Basidiomycota</taxon>
        <taxon>Ustilaginomycotina</taxon>
        <taxon>Ustilaginomycetes</taxon>
        <taxon>Ustilaginales</taxon>
        <taxon>Ustilaginaceae</taxon>
        <taxon>Pseudozyma</taxon>
    </lineage>
</organism>
<keyword evidence="4" id="KW-0963">Cytoplasm</keyword>
<evidence type="ECO:0000256" key="13">
    <source>
        <dbReference type="ARBA" id="ARBA00093507"/>
    </source>
</evidence>
<dbReference type="GO" id="GO:0001725">
    <property type="term" value="C:stress fiber"/>
    <property type="evidence" value="ECO:0007669"/>
    <property type="project" value="UniProtKB-SubCell"/>
</dbReference>
<dbReference type="Pfam" id="PF05502">
    <property type="entry name" value="Dynactin_p62"/>
    <property type="match status" value="2"/>
</dbReference>
<gene>
    <name evidence="15" type="ORF">PSFLO_04219</name>
</gene>
<feature type="region of interest" description="Disordered" evidence="14">
    <location>
        <begin position="737"/>
        <end position="800"/>
    </location>
</feature>
<feature type="compositionally biased region" description="Acidic residues" evidence="14">
    <location>
        <begin position="614"/>
        <end position="633"/>
    </location>
</feature>